<dbReference type="PANTHER" id="PTHR45744">
    <property type="entry name" value="TYROSINE AMINOTRANSFERASE"/>
    <property type="match status" value="1"/>
</dbReference>
<proteinExistence type="predicted"/>
<accession>A0A9R1XI47</accession>
<dbReference type="Proteomes" id="UP000235145">
    <property type="component" value="Unassembled WGS sequence"/>
</dbReference>
<dbReference type="AlphaFoldDB" id="A0A9R1XI47"/>
<dbReference type="PANTHER" id="PTHR45744:SF34">
    <property type="entry name" value="AMINOTRANSFERASE, CLASS I_CLASSII, TYROSINE_NICOTIANAMINE AMINOTRANSFERASE"/>
    <property type="match status" value="1"/>
</dbReference>
<keyword evidence="2" id="KW-1185">Reference proteome</keyword>
<reference evidence="1 2" key="1">
    <citation type="journal article" date="2017" name="Nat. Commun.">
        <title>Genome assembly with in vitro proximity ligation data and whole-genome triplication in lettuce.</title>
        <authorList>
            <person name="Reyes-Chin-Wo S."/>
            <person name="Wang Z."/>
            <person name="Yang X."/>
            <person name="Kozik A."/>
            <person name="Arikit S."/>
            <person name="Song C."/>
            <person name="Xia L."/>
            <person name="Froenicke L."/>
            <person name="Lavelle D.O."/>
            <person name="Truco M.J."/>
            <person name="Xia R."/>
            <person name="Zhu S."/>
            <person name="Xu C."/>
            <person name="Xu H."/>
            <person name="Xu X."/>
            <person name="Cox K."/>
            <person name="Korf I."/>
            <person name="Meyers B.C."/>
            <person name="Michelmore R.W."/>
        </authorList>
    </citation>
    <scope>NUCLEOTIDE SEQUENCE [LARGE SCALE GENOMIC DNA]</scope>
    <source>
        <strain evidence="2">cv. Salinas</strain>
        <tissue evidence="1">Seedlings</tissue>
    </source>
</reference>
<gene>
    <name evidence="1" type="ORF">LSAT_V11C400202360</name>
</gene>
<name>A0A9R1XI47_LACSA</name>
<sequence>MKDIQPSRNEGSNGIFKNAKNIECLKKYFDIRGGPATFIQAAVPRILEDMKEVFFTRTLSIPKNTSDICFRKIQEIPCLTCPEKP</sequence>
<comment type="caution">
    <text evidence="1">The sequence shown here is derived from an EMBL/GenBank/DDBJ whole genome shotgun (WGS) entry which is preliminary data.</text>
</comment>
<evidence type="ECO:0000313" key="1">
    <source>
        <dbReference type="EMBL" id="KAJ0213489.1"/>
    </source>
</evidence>
<organism evidence="1 2">
    <name type="scientific">Lactuca sativa</name>
    <name type="common">Garden lettuce</name>
    <dbReference type="NCBI Taxonomy" id="4236"/>
    <lineage>
        <taxon>Eukaryota</taxon>
        <taxon>Viridiplantae</taxon>
        <taxon>Streptophyta</taxon>
        <taxon>Embryophyta</taxon>
        <taxon>Tracheophyta</taxon>
        <taxon>Spermatophyta</taxon>
        <taxon>Magnoliopsida</taxon>
        <taxon>eudicotyledons</taxon>
        <taxon>Gunneridae</taxon>
        <taxon>Pentapetalae</taxon>
        <taxon>asterids</taxon>
        <taxon>campanulids</taxon>
        <taxon>Asterales</taxon>
        <taxon>Asteraceae</taxon>
        <taxon>Cichorioideae</taxon>
        <taxon>Cichorieae</taxon>
        <taxon>Lactucinae</taxon>
        <taxon>Lactuca</taxon>
    </lineage>
</organism>
<dbReference type="EMBL" id="NBSK02000004">
    <property type="protein sequence ID" value="KAJ0213489.1"/>
    <property type="molecule type" value="Genomic_DNA"/>
</dbReference>
<protein>
    <submittedName>
        <fullName evidence="1">Uncharacterized protein</fullName>
    </submittedName>
</protein>
<evidence type="ECO:0000313" key="2">
    <source>
        <dbReference type="Proteomes" id="UP000235145"/>
    </source>
</evidence>